<dbReference type="OrthoDB" id="1751437at2759"/>
<dbReference type="AlphaFoldDB" id="A0A9Q0QQJ2"/>
<evidence type="ECO:0000313" key="3">
    <source>
        <dbReference type="Proteomes" id="UP001141806"/>
    </source>
</evidence>
<evidence type="ECO:0000313" key="2">
    <source>
        <dbReference type="EMBL" id="KAJ4968335.1"/>
    </source>
</evidence>
<organism evidence="2 3">
    <name type="scientific">Protea cynaroides</name>
    <dbReference type="NCBI Taxonomy" id="273540"/>
    <lineage>
        <taxon>Eukaryota</taxon>
        <taxon>Viridiplantae</taxon>
        <taxon>Streptophyta</taxon>
        <taxon>Embryophyta</taxon>
        <taxon>Tracheophyta</taxon>
        <taxon>Spermatophyta</taxon>
        <taxon>Magnoliopsida</taxon>
        <taxon>Proteales</taxon>
        <taxon>Proteaceae</taxon>
        <taxon>Protea</taxon>
    </lineage>
</organism>
<dbReference type="Proteomes" id="UP001141806">
    <property type="component" value="Unassembled WGS sequence"/>
</dbReference>
<comment type="caution">
    <text evidence="2">The sequence shown here is derived from an EMBL/GenBank/DDBJ whole genome shotgun (WGS) entry which is preliminary data.</text>
</comment>
<feature type="region of interest" description="Disordered" evidence="1">
    <location>
        <begin position="166"/>
        <end position="269"/>
    </location>
</feature>
<proteinExistence type="predicted"/>
<gene>
    <name evidence="2" type="ORF">NE237_015036</name>
</gene>
<reference evidence="2" key="1">
    <citation type="journal article" date="2023" name="Plant J.">
        <title>The genome of the king protea, Protea cynaroides.</title>
        <authorList>
            <person name="Chang J."/>
            <person name="Duong T.A."/>
            <person name="Schoeman C."/>
            <person name="Ma X."/>
            <person name="Roodt D."/>
            <person name="Barker N."/>
            <person name="Li Z."/>
            <person name="Van de Peer Y."/>
            <person name="Mizrachi E."/>
        </authorList>
    </citation>
    <scope>NUCLEOTIDE SEQUENCE</scope>
    <source>
        <tissue evidence="2">Young leaves</tissue>
    </source>
</reference>
<feature type="region of interest" description="Disordered" evidence="1">
    <location>
        <begin position="114"/>
        <end position="136"/>
    </location>
</feature>
<protein>
    <submittedName>
        <fullName evidence="2">Uncharacterized protein</fullName>
    </submittedName>
</protein>
<keyword evidence="3" id="KW-1185">Reference proteome</keyword>
<name>A0A9Q0QQJ2_9MAGN</name>
<accession>A0A9Q0QQJ2</accession>
<sequence>MIEDDLGILYHQSVKYDWRPPHCMSCGVFGHSHDSCKKTPSDADTPETISQNLQGCSEPPPPAVPAACPKVIVSLGVDISEDIQGDGGEEKSGFQKDREWVPVRVKKKRSGLRECLNPDRPLTRLPPPGRQSASFAPLGIVSSSHSPRHVQSSLLIHWSHSPYKKKKHLSNHMSKPETMAAPAPPASYSSPDPLSSSIGHTPHPKKHLSNRRVSTLSSEDPAAANQPLKNPALSLPLNHGSPYSLPGHEPSLRPRSPSPPPRGSTLIPAPLPLLSANSAPGVPPLSSIVDFLCSHGKPTTPLILTRNLNRKNCHCNLDSSQSDEEDAAQLMTQSERNLKSIWDEKMGDDLDLPHNLPY</sequence>
<feature type="compositionally biased region" description="Low complexity" evidence="1">
    <location>
        <begin position="186"/>
        <end position="197"/>
    </location>
</feature>
<dbReference type="EMBL" id="JAMYWD010000006">
    <property type="protein sequence ID" value="KAJ4968335.1"/>
    <property type="molecule type" value="Genomic_DNA"/>
</dbReference>
<evidence type="ECO:0000256" key="1">
    <source>
        <dbReference type="SAM" id="MobiDB-lite"/>
    </source>
</evidence>
<feature type="region of interest" description="Disordered" evidence="1">
    <location>
        <begin position="39"/>
        <end position="61"/>
    </location>
</feature>